<keyword evidence="3" id="KW-1185">Reference proteome</keyword>
<evidence type="ECO:0000313" key="3">
    <source>
        <dbReference type="Proteomes" id="UP000499080"/>
    </source>
</evidence>
<reference evidence="2 3" key="1">
    <citation type="journal article" date="2019" name="Sci. Rep.">
        <title>Orb-weaving spider Araneus ventricosus genome elucidates the spidroin gene catalogue.</title>
        <authorList>
            <person name="Kono N."/>
            <person name="Nakamura H."/>
            <person name="Ohtoshi R."/>
            <person name="Moran D.A.P."/>
            <person name="Shinohara A."/>
            <person name="Yoshida Y."/>
            <person name="Fujiwara M."/>
            <person name="Mori M."/>
            <person name="Tomita M."/>
            <person name="Arakawa K."/>
        </authorList>
    </citation>
    <scope>NUCLEOTIDE SEQUENCE [LARGE SCALE GENOMIC DNA]</scope>
</reference>
<feature type="compositionally biased region" description="Polar residues" evidence="1">
    <location>
        <begin position="43"/>
        <end position="60"/>
    </location>
</feature>
<comment type="caution">
    <text evidence="2">The sequence shown here is derived from an EMBL/GenBank/DDBJ whole genome shotgun (WGS) entry which is preliminary data.</text>
</comment>
<dbReference type="EMBL" id="BGPR01000886">
    <property type="protein sequence ID" value="GBM39123.1"/>
    <property type="molecule type" value="Genomic_DNA"/>
</dbReference>
<accession>A0A4Y2FCA4</accession>
<dbReference type="Proteomes" id="UP000499080">
    <property type="component" value="Unassembled WGS sequence"/>
</dbReference>
<organism evidence="2 3">
    <name type="scientific">Araneus ventricosus</name>
    <name type="common">Orbweaver spider</name>
    <name type="synonym">Epeira ventricosa</name>
    <dbReference type="NCBI Taxonomy" id="182803"/>
    <lineage>
        <taxon>Eukaryota</taxon>
        <taxon>Metazoa</taxon>
        <taxon>Ecdysozoa</taxon>
        <taxon>Arthropoda</taxon>
        <taxon>Chelicerata</taxon>
        <taxon>Arachnida</taxon>
        <taxon>Araneae</taxon>
        <taxon>Araneomorphae</taxon>
        <taxon>Entelegynae</taxon>
        <taxon>Araneoidea</taxon>
        <taxon>Araneidae</taxon>
        <taxon>Araneus</taxon>
    </lineage>
</organism>
<protein>
    <submittedName>
        <fullName evidence="2">Uncharacterized protein</fullName>
    </submittedName>
</protein>
<sequence>MFETRLHCFVGGLVCVRSELDQKPSRWCGANVGEGMPAQVSCSSSDSGLKLRGQSQNNTRVALKTSDSLAHSSPPTLPPHTSDLSLVSKDHISLFKSEWDERKSNNIGVPNSPSVYANYHRDFTLTNGFDILCSKKVNWNTGECLA</sequence>
<name>A0A4Y2FCA4_ARAVE</name>
<proteinExistence type="predicted"/>
<feature type="compositionally biased region" description="Low complexity" evidence="1">
    <location>
        <begin position="68"/>
        <end position="82"/>
    </location>
</feature>
<dbReference type="AlphaFoldDB" id="A0A4Y2FCA4"/>
<evidence type="ECO:0000256" key="1">
    <source>
        <dbReference type="SAM" id="MobiDB-lite"/>
    </source>
</evidence>
<evidence type="ECO:0000313" key="2">
    <source>
        <dbReference type="EMBL" id="GBM39123.1"/>
    </source>
</evidence>
<gene>
    <name evidence="2" type="ORF">AVEN_162642_1</name>
</gene>
<feature type="region of interest" description="Disordered" evidence="1">
    <location>
        <begin position="43"/>
        <end position="82"/>
    </location>
</feature>